<dbReference type="OrthoDB" id="1098508at2"/>
<dbReference type="Gene3D" id="1.10.10.10">
    <property type="entry name" value="Winged helix-like DNA-binding domain superfamily/Winged helix DNA-binding domain"/>
    <property type="match status" value="1"/>
</dbReference>
<dbReference type="RefSeq" id="WP_090165012.1">
    <property type="nucleotide sequence ID" value="NZ_FOFB01000001.1"/>
</dbReference>
<evidence type="ECO:0000313" key="6">
    <source>
        <dbReference type="Proteomes" id="UP000199021"/>
    </source>
</evidence>
<dbReference type="STRING" id="478744.SAMN05444359_101290"/>
<gene>
    <name evidence="5" type="ORF">SAMN05444359_101290</name>
</gene>
<sequence>MEPLTRKEEEVLRILFRLERAFVKEIIAEMEGKKPAYTTVSTVIRKLEEKGYVDHEDFGPTYRYFPAIPKEQFFGRDIKRVVADFFDDSHKALVSHFARNKKLSREDLEDILKMIDEQE</sequence>
<name>A0A1H8ZEV3_9BACT</name>
<keyword evidence="2" id="KW-0805">Transcription regulation</keyword>
<protein>
    <submittedName>
        <fullName evidence="5">Predicted transcriptional regulator</fullName>
    </submittedName>
</protein>
<dbReference type="GO" id="GO:0003677">
    <property type="term" value="F:DNA binding"/>
    <property type="evidence" value="ECO:0007669"/>
    <property type="project" value="UniProtKB-KW"/>
</dbReference>
<reference evidence="6" key="1">
    <citation type="submission" date="2016-10" db="EMBL/GenBank/DDBJ databases">
        <authorList>
            <person name="Varghese N."/>
            <person name="Submissions S."/>
        </authorList>
    </citation>
    <scope>NUCLEOTIDE SEQUENCE [LARGE SCALE GENOMIC DNA]</scope>
    <source>
        <strain evidence="6">DSM 24740</strain>
    </source>
</reference>
<accession>A0A1H8ZEV3</accession>
<dbReference type="InterPro" id="IPR036390">
    <property type="entry name" value="WH_DNA-bd_sf"/>
</dbReference>
<dbReference type="InParanoid" id="A0A1H8ZEV3"/>
<evidence type="ECO:0000256" key="1">
    <source>
        <dbReference type="ARBA" id="ARBA00011046"/>
    </source>
</evidence>
<evidence type="ECO:0000256" key="2">
    <source>
        <dbReference type="ARBA" id="ARBA00023015"/>
    </source>
</evidence>
<dbReference type="SUPFAM" id="SSF46785">
    <property type="entry name" value="Winged helix' DNA-binding domain"/>
    <property type="match status" value="1"/>
</dbReference>
<evidence type="ECO:0000256" key="4">
    <source>
        <dbReference type="ARBA" id="ARBA00023163"/>
    </source>
</evidence>
<keyword evidence="6" id="KW-1185">Reference proteome</keyword>
<proteinExistence type="inferred from homology"/>
<dbReference type="AlphaFoldDB" id="A0A1H8ZEV3"/>
<evidence type="ECO:0000313" key="5">
    <source>
        <dbReference type="EMBL" id="SEP62707.1"/>
    </source>
</evidence>
<dbReference type="InterPro" id="IPR005650">
    <property type="entry name" value="BlaI_family"/>
</dbReference>
<dbReference type="GO" id="GO:0045892">
    <property type="term" value="P:negative regulation of DNA-templated transcription"/>
    <property type="evidence" value="ECO:0007669"/>
    <property type="project" value="InterPro"/>
</dbReference>
<dbReference type="InterPro" id="IPR036388">
    <property type="entry name" value="WH-like_DNA-bd_sf"/>
</dbReference>
<dbReference type="EMBL" id="FOFB01000001">
    <property type="protein sequence ID" value="SEP62707.1"/>
    <property type="molecule type" value="Genomic_DNA"/>
</dbReference>
<dbReference type="Proteomes" id="UP000199021">
    <property type="component" value="Unassembled WGS sequence"/>
</dbReference>
<comment type="similarity">
    <text evidence="1">Belongs to the BlaI transcriptional regulatory family.</text>
</comment>
<dbReference type="PIRSF" id="PIRSF019455">
    <property type="entry name" value="CopR_AtkY"/>
    <property type="match status" value="1"/>
</dbReference>
<keyword evidence="3" id="KW-0238">DNA-binding</keyword>
<keyword evidence="4" id="KW-0804">Transcription</keyword>
<dbReference type="Pfam" id="PF03965">
    <property type="entry name" value="Penicillinase_R"/>
    <property type="match status" value="1"/>
</dbReference>
<evidence type="ECO:0000256" key="3">
    <source>
        <dbReference type="ARBA" id="ARBA00023125"/>
    </source>
</evidence>
<dbReference type="Gene3D" id="1.10.4040.10">
    <property type="entry name" value="Penicillinase repressor domain"/>
    <property type="match status" value="1"/>
</dbReference>
<organism evidence="5 6">
    <name type="scientific">Neolewinella agarilytica</name>
    <dbReference type="NCBI Taxonomy" id="478744"/>
    <lineage>
        <taxon>Bacteria</taxon>
        <taxon>Pseudomonadati</taxon>
        <taxon>Bacteroidota</taxon>
        <taxon>Saprospiria</taxon>
        <taxon>Saprospirales</taxon>
        <taxon>Lewinellaceae</taxon>
        <taxon>Neolewinella</taxon>
    </lineage>
</organism>